<dbReference type="InterPro" id="IPR011333">
    <property type="entry name" value="SKP1/BTB/POZ_sf"/>
</dbReference>
<accession>A0AAJ7U3S8</accession>
<dbReference type="Gene3D" id="3.30.710.10">
    <property type="entry name" value="Potassium Channel Kv1.1, Chain A"/>
    <property type="match status" value="1"/>
</dbReference>
<sequence length="307" mass="33386">MSESGAVHPVVLNVGGTNFSSSMATLTRYPDSLLARLVHRGTHGQGSGGQQQQQPLFVDRDGTLFRHVLAFLRDGALSPGLQGPELRSLGREAAFYELHALVRAIQQAEAASRAELLEVRFSLQEGGAAFFRVFGSRADSVLELAERVHVSSEHEHEQQHLHLHQQQHSWAGWPLQAAPTWSSSGPAASLERVALQRPSHHDFVFQCGPAPSSTGASFVRYVSIEPDQRRLTNGVNVLGLLIDTVLREGFRLVAARTASPDDRVECYTFERGHPMGGQHHDNKAMAAGREQPIGGHGKAANGKPAKK</sequence>
<protein>
    <submittedName>
        <fullName evidence="4">Potassium channel regulatory protein</fullName>
    </submittedName>
</protein>
<dbReference type="PANTHER" id="PTHR14499:SF145">
    <property type="entry name" value="POTASSIUM CHANNEL REGULATORY PROTEIN-LIKE"/>
    <property type="match status" value="1"/>
</dbReference>
<feature type="domain" description="BTB" evidence="2">
    <location>
        <begin position="8"/>
        <end position="113"/>
    </location>
</feature>
<dbReference type="CTD" id="283518"/>
<keyword evidence="4" id="KW-0813">Transport</keyword>
<evidence type="ECO:0000313" key="3">
    <source>
        <dbReference type="Proteomes" id="UP001318040"/>
    </source>
</evidence>
<dbReference type="AlphaFoldDB" id="A0AAJ7U3S8"/>
<dbReference type="Proteomes" id="UP001318040">
    <property type="component" value="Chromosome 47"/>
</dbReference>
<dbReference type="InterPro" id="IPR000210">
    <property type="entry name" value="BTB/POZ_dom"/>
</dbReference>
<keyword evidence="4" id="KW-0407">Ion channel</keyword>
<proteinExistence type="predicted"/>
<organism evidence="3 4">
    <name type="scientific">Petromyzon marinus</name>
    <name type="common">Sea lamprey</name>
    <dbReference type="NCBI Taxonomy" id="7757"/>
    <lineage>
        <taxon>Eukaryota</taxon>
        <taxon>Metazoa</taxon>
        <taxon>Chordata</taxon>
        <taxon>Craniata</taxon>
        <taxon>Vertebrata</taxon>
        <taxon>Cyclostomata</taxon>
        <taxon>Hyperoartia</taxon>
        <taxon>Petromyzontiformes</taxon>
        <taxon>Petromyzontidae</taxon>
        <taxon>Petromyzon</taxon>
    </lineage>
</organism>
<dbReference type="Pfam" id="PF02214">
    <property type="entry name" value="BTB_2"/>
    <property type="match status" value="1"/>
</dbReference>
<dbReference type="GO" id="GO:0034220">
    <property type="term" value="P:monoatomic ion transmembrane transport"/>
    <property type="evidence" value="ECO:0007669"/>
    <property type="project" value="UniProtKB-KW"/>
</dbReference>
<dbReference type="GO" id="GO:0051260">
    <property type="term" value="P:protein homooligomerization"/>
    <property type="evidence" value="ECO:0007669"/>
    <property type="project" value="InterPro"/>
</dbReference>
<dbReference type="SMART" id="SM00225">
    <property type="entry name" value="BTB"/>
    <property type="match status" value="1"/>
</dbReference>
<reference evidence="4" key="1">
    <citation type="submission" date="2025-08" db="UniProtKB">
        <authorList>
            <consortium name="RefSeq"/>
        </authorList>
    </citation>
    <scope>IDENTIFICATION</scope>
    <source>
        <tissue evidence="4">Sperm</tissue>
    </source>
</reference>
<name>A0AAJ7U3S8_PETMA</name>
<evidence type="ECO:0000313" key="4">
    <source>
        <dbReference type="RefSeq" id="XP_032827778.1"/>
    </source>
</evidence>
<evidence type="ECO:0000256" key="1">
    <source>
        <dbReference type="SAM" id="MobiDB-lite"/>
    </source>
</evidence>
<keyword evidence="3" id="KW-1185">Reference proteome</keyword>
<dbReference type="SUPFAM" id="SSF54695">
    <property type="entry name" value="POZ domain"/>
    <property type="match status" value="1"/>
</dbReference>
<keyword evidence="4" id="KW-0406">Ion transport</keyword>
<dbReference type="KEGG" id="pmrn:116952495"/>
<feature type="region of interest" description="Disordered" evidence="1">
    <location>
        <begin position="288"/>
        <end position="307"/>
    </location>
</feature>
<dbReference type="InterPro" id="IPR003131">
    <property type="entry name" value="T1-type_BTB"/>
</dbReference>
<dbReference type="RefSeq" id="XP_032827778.1">
    <property type="nucleotide sequence ID" value="XM_032971887.1"/>
</dbReference>
<dbReference type="PANTHER" id="PTHR14499">
    <property type="entry name" value="POTASSIUM CHANNEL TETRAMERIZATION DOMAIN-CONTAINING"/>
    <property type="match status" value="1"/>
</dbReference>
<evidence type="ECO:0000259" key="2">
    <source>
        <dbReference type="SMART" id="SM00225"/>
    </source>
</evidence>
<gene>
    <name evidence="4" type="primary">KCNRG</name>
</gene>
<dbReference type="CDD" id="cd18316">
    <property type="entry name" value="BTB_POZ_KCTD-like"/>
    <property type="match status" value="1"/>
</dbReference>